<reference evidence="3 4" key="1">
    <citation type="submission" date="2019-02" db="EMBL/GenBank/DDBJ databases">
        <title>Emended description of the genus Rhodopseudomonas and description of Rhodopseudomonas albus sp. nov., a non-phototrophic, heavy-metal-tolerant bacterium isolated from garden soil.</title>
        <authorList>
            <person name="Bao Z."/>
            <person name="Cao W.W."/>
            <person name="Sato Y."/>
            <person name="Nishizawa T."/>
            <person name="Zhao J."/>
            <person name="Guo Y."/>
            <person name="Ohta H."/>
        </authorList>
    </citation>
    <scope>NUCLEOTIDE SEQUENCE [LARGE SCALE GENOMIC DNA]</scope>
    <source>
        <strain evidence="3 4">SK50-23</strain>
    </source>
</reference>
<evidence type="ECO:0000256" key="2">
    <source>
        <dbReference type="SAM" id="SignalP"/>
    </source>
</evidence>
<evidence type="ECO:0000313" key="4">
    <source>
        <dbReference type="Proteomes" id="UP000682843"/>
    </source>
</evidence>
<feature type="region of interest" description="Disordered" evidence="1">
    <location>
        <begin position="31"/>
        <end position="56"/>
    </location>
</feature>
<keyword evidence="4" id="KW-1185">Reference proteome</keyword>
<sequence length="95" mass="9651">MSIKNSSLRMGALALFATVAAAAQPAIATAAPAKAPSASVSQQASDFSAARRHHNVQRRAVRDAYGAYVGGGATAAPSSQPYGYGVGDNSRGQTW</sequence>
<organism evidence="3 4">
    <name type="scientific">Tardiphaga alba</name>
    <dbReference type="NCBI Taxonomy" id="340268"/>
    <lineage>
        <taxon>Bacteria</taxon>
        <taxon>Pseudomonadati</taxon>
        <taxon>Pseudomonadota</taxon>
        <taxon>Alphaproteobacteria</taxon>
        <taxon>Hyphomicrobiales</taxon>
        <taxon>Nitrobacteraceae</taxon>
        <taxon>Tardiphaga</taxon>
    </lineage>
</organism>
<protein>
    <submittedName>
        <fullName evidence="3">Uncharacterized protein</fullName>
    </submittedName>
</protein>
<evidence type="ECO:0000256" key="1">
    <source>
        <dbReference type="SAM" id="MobiDB-lite"/>
    </source>
</evidence>
<dbReference type="Proteomes" id="UP000682843">
    <property type="component" value="Chromosome"/>
</dbReference>
<gene>
    <name evidence="3" type="ORF">RPMA_17000</name>
</gene>
<accession>A0ABX8AD82</accession>
<feature type="chain" id="PRO_5045659352" evidence="2">
    <location>
        <begin position="23"/>
        <end position="95"/>
    </location>
</feature>
<proteinExistence type="predicted"/>
<feature type="compositionally biased region" description="Low complexity" evidence="1">
    <location>
        <begin position="31"/>
        <end position="44"/>
    </location>
</feature>
<keyword evidence="2" id="KW-0732">Signal</keyword>
<feature type="region of interest" description="Disordered" evidence="1">
    <location>
        <begin position="72"/>
        <end position="95"/>
    </location>
</feature>
<dbReference type="EMBL" id="CP036498">
    <property type="protein sequence ID" value="QUS40345.1"/>
    <property type="molecule type" value="Genomic_DNA"/>
</dbReference>
<dbReference type="RefSeq" id="WP_211908927.1">
    <property type="nucleotide sequence ID" value="NZ_CP036498.1"/>
</dbReference>
<evidence type="ECO:0000313" key="3">
    <source>
        <dbReference type="EMBL" id="QUS40345.1"/>
    </source>
</evidence>
<name>A0ABX8AD82_9BRAD</name>
<feature type="signal peptide" evidence="2">
    <location>
        <begin position="1"/>
        <end position="22"/>
    </location>
</feature>